<dbReference type="InterPro" id="IPR029058">
    <property type="entry name" value="AB_hydrolase_fold"/>
</dbReference>
<dbReference type="Gene3D" id="3.40.50.1820">
    <property type="entry name" value="alpha/beta hydrolase"/>
    <property type="match status" value="2"/>
</dbReference>
<dbReference type="PANTHER" id="PTHR22946:SF8">
    <property type="entry name" value="ACETYL XYLAN ESTERASE DOMAIN-CONTAINING PROTEIN"/>
    <property type="match status" value="1"/>
</dbReference>
<dbReference type="Pfam" id="PF05448">
    <property type="entry name" value="AXE1"/>
    <property type="match status" value="1"/>
</dbReference>
<feature type="domain" description="Acetyl xylan esterase" evidence="1">
    <location>
        <begin position="115"/>
        <end position="290"/>
    </location>
</feature>
<name>A0A1F5Z269_9BACT</name>
<dbReference type="STRING" id="1817867.A3F83_13035"/>
<dbReference type="Proteomes" id="UP000179129">
    <property type="component" value="Unassembled WGS sequence"/>
</dbReference>
<organism evidence="2 3">
    <name type="scientific">Candidatus Glassbacteria bacterium RIFCSPLOWO2_12_FULL_58_11</name>
    <dbReference type="NCBI Taxonomy" id="1817867"/>
    <lineage>
        <taxon>Bacteria</taxon>
        <taxon>Candidatus Glassiibacteriota</taxon>
    </lineage>
</organism>
<evidence type="ECO:0000259" key="1">
    <source>
        <dbReference type="Pfam" id="PF05448"/>
    </source>
</evidence>
<dbReference type="InterPro" id="IPR008391">
    <property type="entry name" value="AXE1_dom"/>
</dbReference>
<comment type="caution">
    <text evidence="2">The sequence shown here is derived from an EMBL/GenBank/DDBJ whole genome shotgun (WGS) entry which is preliminary data.</text>
</comment>
<dbReference type="SUPFAM" id="SSF53474">
    <property type="entry name" value="alpha/beta-Hydrolases"/>
    <property type="match status" value="2"/>
</dbReference>
<protein>
    <recommendedName>
        <fullName evidence="1">Acetyl xylan esterase domain-containing protein</fullName>
    </recommendedName>
</protein>
<dbReference type="PANTHER" id="PTHR22946">
    <property type="entry name" value="DIENELACTONE HYDROLASE DOMAIN-CONTAINING PROTEIN-RELATED"/>
    <property type="match status" value="1"/>
</dbReference>
<proteinExistence type="predicted"/>
<gene>
    <name evidence="2" type="ORF">A3F83_13035</name>
</gene>
<reference evidence="2 3" key="1">
    <citation type="journal article" date="2016" name="Nat. Commun.">
        <title>Thousands of microbial genomes shed light on interconnected biogeochemical processes in an aquifer system.</title>
        <authorList>
            <person name="Anantharaman K."/>
            <person name="Brown C.T."/>
            <person name="Hug L.A."/>
            <person name="Sharon I."/>
            <person name="Castelle C.J."/>
            <person name="Probst A.J."/>
            <person name="Thomas B.C."/>
            <person name="Singh A."/>
            <person name="Wilkins M.J."/>
            <person name="Karaoz U."/>
            <person name="Brodie E.L."/>
            <person name="Williams K.H."/>
            <person name="Hubbard S.S."/>
            <person name="Banfield J.F."/>
        </authorList>
    </citation>
    <scope>NUCLEOTIDE SEQUENCE [LARGE SCALE GENOMIC DNA]</scope>
</reference>
<sequence length="743" mass="81508">MNKILAGYLILGAVISAGLRPGPLAAQEDLQVMKSNGEAKLASSMFYNYLSASAFKYLEARKAEIAAIKTPAQVAERQRIIREKMLGTIGSLPERTPLKPQVTGRLERPEYTIEKVIYQSRPGFYVAADLYIPKTGQRPYPAVLGASGHYMESKAAGEYQNIWISLAKLGFVVLAFDPPGQGERLMYYDRDLGATVLEGTVIEHTLPGVQCLLTGSNVAGYFIWDEMRSIDYLLSRPEVDPKRIAVTGNSGGGTQSAYIAALDDRLAAAAPNCWLTSWRRLWETIGPQDAEQNMLPFIASGLDHPDYIIAFAPKPFQISASIQDFFSITGTRETYAEARRIYEILGAADKLTLFEADKGHGYHPEQREAFYSFVGKYFLGLETPLKEPARNLESERDLLATPTGQAATSFADAQTVGTLNAAYARKIMPPVSLPSTQEAFESLREELISKVRKQIGFESSNIPLNVQNRGFSSRPGMKIELVTFESEPGITLPALICRPETAQGNLPPVLYAADRDKATDINGDIAGLVSQGHTVLVPDVRGKGELQRYLSPEEQREDFIKWFSFDWKIPMMAFQVGRNLVGMRALDFIRSVDLLTSLSPGRTAGIIAIGKGSAGVPLLHAAALDNRISRLIIDRGLVSWKAVVEVKFHCRQLDNIVPGALAAYDLPALAASLSPRPLVLVNTADPMGHLMSRQQVTAEYGQAVHCYKLLGRMENLKIAETHKDISLVGAFPEVLGESIGNAR</sequence>
<dbReference type="EMBL" id="MFIX01000025">
    <property type="protein sequence ID" value="OGG06538.1"/>
    <property type="molecule type" value="Genomic_DNA"/>
</dbReference>
<evidence type="ECO:0000313" key="2">
    <source>
        <dbReference type="EMBL" id="OGG06538.1"/>
    </source>
</evidence>
<accession>A0A1F5Z269</accession>
<evidence type="ECO:0000313" key="3">
    <source>
        <dbReference type="Proteomes" id="UP000179129"/>
    </source>
</evidence>
<dbReference type="AlphaFoldDB" id="A0A1F5Z269"/>
<dbReference type="InterPro" id="IPR050261">
    <property type="entry name" value="FrsA_esterase"/>
</dbReference>